<protein>
    <submittedName>
        <fullName evidence="2">Uncharacterized protein</fullName>
    </submittedName>
</protein>
<dbReference type="OrthoDB" id="199820at2759"/>
<feature type="region of interest" description="Disordered" evidence="1">
    <location>
        <begin position="22"/>
        <end position="68"/>
    </location>
</feature>
<sequence length="385" mass="42204">MMAAMMASSSSSSTRVAAALPAYRSHKRKATTTTTAKASSLATGGGVASPQKKNTLQAPDVPTQKRNAQPHRHIDIGWSPAPCNTRSAACWVEERTPRAMVMARRGGSVLILHKPIVCTTATPQQAPNTSTADDVSDARQWIASWKEKMQKEEEASKLRTEEEEEGRDDVVVAAQTTTDVVASSSAPEFNVVDESAMIAAANFPIKSDALIDRTKEILKRGVGKMADDFAEDFQFVGPVVGPLAKDAFLKAINSFDITTGFPDLRSNYYHFRVDPFEPDRVWYTSRPVGTHTGKFAGRIDATGTKVICPPQAMSMTFNREGQVKKLTVGVVMDRTAENNTGALGGIFAFFYAIGSPLPFPEANPWKMSKRYRFFNWLGNVMQRRD</sequence>
<gene>
    <name evidence="2" type="ORF">PPROV_000922000</name>
</gene>
<dbReference type="Gene3D" id="3.10.450.50">
    <property type="match status" value="1"/>
</dbReference>
<dbReference type="InterPro" id="IPR032710">
    <property type="entry name" value="NTF2-like_dom_sf"/>
</dbReference>
<feature type="compositionally biased region" description="Low complexity" evidence="1">
    <location>
        <begin position="31"/>
        <end position="42"/>
    </location>
</feature>
<evidence type="ECO:0000256" key="1">
    <source>
        <dbReference type="SAM" id="MobiDB-lite"/>
    </source>
</evidence>
<dbReference type="SUPFAM" id="SSF54427">
    <property type="entry name" value="NTF2-like"/>
    <property type="match status" value="1"/>
</dbReference>
<accession>A0A830I0A4</accession>
<evidence type="ECO:0000313" key="3">
    <source>
        <dbReference type="Proteomes" id="UP000660262"/>
    </source>
</evidence>
<reference evidence="2" key="1">
    <citation type="submission" date="2020-10" db="EMBL/GenBank/DDBJ databases">
        <title>Unveiling of a novel bifunctional photoreceptor, Dualchrome1, isolated from a cosmopolitan green alga.</title>
        <authorList>
            <person name="Suzuki S."/>
            <person name="Kawachi M."/>
        </authorList>
    </citation>
    <scope>NUCLEOTIDE SEQUENCE</scope>
    <source>
        <strain evidence="2">NIES 2893</strain>
    </source>
</reference>
<organism evidence="2 3">
    <name type="scientific">Pycnococcus provasolii</name>
    <dbReference type="NCBI Taxonomy" id="41880"/>
    <lineage>
        <taxon>Eukaryota</taxon>
        <taxon>Viridiplantae</taxon>
        <taxon>Chlorophyta</taxon>
        <taxon>Pseudoscourfieldiophyceae</taxon>
        <taxon>Pseudoscourfieldiales</taxon>
        <taxon>Pycnococcaceae</taxon>
        <taxon>Pycnococcus</taxon>
    </lineage>
</organism>
<keyword evidence="3" id="KW-1185">Reference proteome</keyword>
<name>A0A830I0A4_9CHLO</name>
<dbReference type="AlphaFoldDB" id="A0A830I0A4"/>
<proteinExistence type="predicted"/>
<dbReference type="EMBL" id="BNJQ01000029">
    <property type="protein sequence ID" value="GHP10489.1"/>
    <property type="molecule type" value="Genomic_DNA"/>
</dbReference>
<dbReference type="Proteomes" id="UP000660262">
    <property type="component" value="Unassembled WGS sequence"/>
</dbReference>
<comment type="caution">
    <text evidence="2">The sequence shown here is derived from an EMBL/GenBank/DDBJ whole genome shotgun (WGS) entry which is preliminary data.</text>
</comment>
<evidence type="ECO:0000313" key="2">
    <source>
        <dbReference type="EMBL" id="GHP10489.1"/>
    </source>
</evidence>